<evidence type="ECO:0000313" key="1">
    <source>
        <dbReference type="EMBL" id="POS02893.1"/>
    </source>
</evidence>
<accession>A0A2S4NBR3</accession>
<dbReference type="AlphaFoldDB" id="A0A2S4NBR3"/>
<protein>
    <submittedName>
        <fullName evidence="1">Uncharacterized protein</fullName>
    </submittedName>
</protein>
<dbReference type="EMBL" id="PQNY01000002">
    <property type="protein sequence ID" value="POS02893.1"/>
    <property type="molecule type" value="Genomic_DNA"/>
</dbReference>
<comment type="caution">
    <text evidence="1">The sequence shown here is derived from an EMBL/GenBank/DDBJ whole genome shotgun (WGS) entry which is preliminary data.</text>
</comment>
<gene>
    <name evidence="1" type="ORF">Q361_102207</name>
</gene>
<proteinExistence type="predicted"/>
<organism evidence="1 2">
    <name type="scientific">Flavobacterium croceum DSM 17960</name>
    <dbReference type="NCBI Taxonomy" id="1121886"/>
    <lineage>
        <taxon>Bacteria</taxon>
        <taxon>Pseudomonadati</taxon>
        <taxon>Bacteroidota</taxon>
        <taxon>Flavobacteriia</taxon>
        <taxon>Flavobacteriales</taxon>
        <taxon>Flavobacteriaceae</taxon>
        <taxon>Flavobacterium</taxon>
    </lineage>
</organism>
<dbReference type="Proteomes" id="UP000237056">
    <property type="component" value="Unassembled WGS sequence"/>
</dbReference>
<dbReference type="OrthoDB" id="1376171at2"/>
<name>A0A2S4NBR3_9FLAO</name>
<reference evidence="1 2" key="1">
    <citation type="submission" date="2018-01" db="EMBL/GenBank/DDBJ databases">
        <title>Genomic Encyclopedia of Type Strains, Phase I: the one thousand microbial genomes (KMG-I) project.</title>
        <authorList>
            <person name="Goeker M."/>
        </authorList>
    </citation>
    <scope>NUCLEOTIDE SEQUENCE [LARGE SCALE GENOMIC DNA]</scope>
    <source>
        <strain evidence="1 2">DSM 17960</strain>
    </source>
</reference>
<keyword evidence="2" id="KW-1185">Reference proteome</keyword>
<evidence type="ECO:0000313" key="2">
    <source>
        <dbReference type="Proteomes" id="UP000237056"/>
    </source>
</evidence>
<sequence length="151" mass="16339">MKSLVFVTLLITANVFSQNLIVKSNGSIVKQGKTISTEEVRTILASQPQLLEMYNSGRTKKTAGNILMIGGLGLITADLVTALNSDVQYPSAVTFIGGALFVASIPIKIGYLKKIKTSINEYNTLDKKTSFTIDKIEIINNRNGLGVAIQF</sequence>
<dbReference type="RefSeq" id="WP_103725133.1">
    <property type="nucleotide sequence ID" value="NZ_PQNY01000002.1"/>
</dbReference>